<proteinExistence type="predicted"/>
<dbReference type="InterPro" id="IPR021295">
    <property type="entry name" value="DUF2867"/>
</dbReference>
<comment type="caution">
    <text evidence="1">The sequence shown here is derived from an EMBL/GenBank/DDBJ whole genome shotgun (WGS) entry which is preliminary data.</text>
</comment>
<gene>
    <name evidence="1" type="ORF">B0175_06880</name>
</gene>
<organism evidence="1 2">
    <name type="scientific">Arcobacter lacus</name>
    <dbReference type="NCBI Taxonomy" id="1912876"/>
    <lineage>
        <taxon>Bacteria</taxon>
        <taxon>Pseudomonadati</taxon>
        <taxon>Campylobacterota</taxon>
        <taxon>Epsilonproteobacteria</taxon>
        <taxon>Campylobacterales</taxon>
        <taxon>Arcobacteraceae</taxon>
        <taxon>Arcobacter</taxon>
    </lineage>
</organism>
<protein>
    <recommendedName>
        <fullName evidence="3">DUF2867 domain-containing protein</fullName>
    </recommendedName>
</protein>
<accession>A0ABX5JJ51</accession>
<sequence>MAFSKEEKLLNSNLEGSKVFNFIENIDYMDTFSVELTRDSDIKDLYLRLVNTKSRTIEFLMSLRNKIMVILGAKSVIKETNDDFAIGNTIGLFKIYFINEKEIVSGLKDNYLDFCISFYKIDNKVLLSTLVKYNNTFGKVYMNIIKPFHKLVVKSILKNLK</sequence>
<reference evidence="1 2" key="1">
    <citation type="submission" date="2017-02" db="EMBL/GenBank/DDBJ databases">
        <title>Arcobacter lacus sp. nov., a new species isolated from reclaimed water.</title>
        <authorList>
            <person name="Figueras M.J."/>
            <person name="Perez-Cataluna A."/>
            <person name="Salas-Masso N."/>
        </authorList>
    </citation>
    <scope>NUCLEOTIDE SEQUENCE [LARGE SCALE GENOMIC DNA]</scope>
    <source>
        <strain evidence="1 2">RW43-9</strain>
    </source>
</reference>
<dbReference type="Pfam" id="PF11066">
    <property type="entry name" value="DUF2867"/>
    <property type="match status" value="1"/>
</dbReference>
<evidence type="ECO:0000313" key="2">
    <source>
        <dbReference type="Proteomes" id="UP000251311"/>
    </source>
</evidence>
<keyword evidence="2" id="KW-1185">Reference proteome</keyword>
<evidence type="ECO:0008006" key="3">
    <source>
        <dbReference type="Google" id="ProtNLM"/>
    </source>
</evidence>
<dbReference type="Proteomes" id="UP000251311">
    <property type="component" value="Unassembled WGS sequence"/>
</dbReference>
<name>A0ABX5JJ51_9BACT</name>
<evidence type="ECO:0000313" key="1">
    <source>
        <dbReference type="EMBL" id="PUE66430.1"/>
    </source>
</evidence>
<dbReference type="EMBL" id="MUXF01000010">
    <property type="protein sequence ID" value="PUE66430.1"/>
    <property type="molecule type" value="Genomic_DNA"/>
</dbReference>
<dbReference type="RefSeq" id="WP_108527896.1">
    <property type="nucleotide sequence ID" value="NZ_MUXF01000010.1"/>
</dbReference>